<dbReference type="OMA" id="MGKSIWE"/>
<dbReference type="PANTHER" id="PTHR44378">
    <property type="entry name" value="ACYL-ACTIVATING ENZYME 17, PEROXISOMAL-RELATED"/>
    <property type="match status" value="1"/>
</dbReference>
<name>A0A1R3IEM7_COCAP</name>
<evidence type="ECO:0000313" key="1">
    <source>
        <dbReference type="EMBL" id="OMO81027.1"/>
    </source>
</evidence>
<accession>A0A1R3IEM7</accession>
<proteinExistence type="predicted"/>
<dbReference type="Gramene" id="OMO81027">
    <property type="protein sequence ID" value="OMO81027"/>
    <property type="gene ID" value="CCACVL1_12659"/>
</dbReference>
<evidence type="ECO:0000313" key="2">
    <source>
        <dbReference type="Proteomes" id="UP000188268"/>
    </source>
</evidence>
<dbReference type="STRING" id="210143.A0A1R3IEM7"/>
<gene>
    <name evidence="1" type="ORF">CCACVL1_12659</name>
</gene>
<dbReference type="OrthoDB" id="952963at2759"/>
<dbReference type="AlphaFoldDB" id="A0A1R3IEM7"/>
<protein>
    <submittedName>
        <fullName evidence="1">Uncharacterized protein</fullName>
    </submittedName>
</protein>
<dbReference type="EMBL" id="AWWV01010228">
    <property type="protein sequence ID" value="OMO81027.1"/>
    <property type="molecule type" value="Genomic_DNA"/>
</dbReference>
<reference evidence="1 2" key="1">
    <citation type="submission" date="2013-09" db="EMBL/GenBank/DDBJ databases">
        <title>Corchorus capsularis genome sequencing.</title>
        <authorList>
            <person name="Alam M."/>
            <person name="Haque M.S."/>
            <person name="Islam M.S."/>
            <person name="Emdad E.M."/>
            <person name="Islam M.M."/>
            <person name="Ahmed B."/>
            <person name="Halim A."/>
            <person name="Hossen Q.M.M."/>
            <person name="Hossain M.Z."/>
            <person name="Ahmed R."/>
            <person name="Khan M.M."/>
            <person name="Islam R."/>
            <person name="Rashid M.M."/>
            <person name="Khan S.A."/>
            <person name="Rahman M.S."/>
            <person name="Alam M."/>
        </authorList>
    </citation>
    <scope>NUCLEOTIDE SEQUENCE [LARGE SCALE GENOMIC DNA]</scope>
    <source>
        <strain evidence="2">cv. CVL-1</strain>
        <tissue evidence="1">Whole seedling</tissue>
    </source>
</reference>
<dbReference type="PANTHER" id="PTHR44378:SF1">
    <property type="entry name" value="ACYL-ACTIVATING ENZYME 18, PEROXISOMAL-RELATED"/>
    <property type="match status" value="1"/>
</dbReference>
<keyword evidence="2" id="KW-1185">Reference proteome</keyword>
<comment type="caution">
    <text evidence="1">The sequence shown here is derived from an EMBL/GenBank/DDBJ whole genome shotgun (WGS) entry which is preliminary data.</text>
</comment>
<sequence>MGKKSIGEVGIEELSKAGGISREKAKVIHGVIKEAMAKAEGSKGKGWESREVWKEVVRRKVLKPWHPHSLHQLVYYSVYANWDASINGPPLYWFPSL</sequence>
<organism evidence="1 2">
    <name type="scientific">Corchorus capsularis</name>
    <name type="common">Jute</name>
    <dbReference type="NCBI Taxonomy" id="210143"/>
    <lineage>
        <taxon>Eukaryota</taxon>
        <taxon>Viridiplantae</taxon>
        <taxon>Streptophyta</taxon>
        <taxon>Embryophyta</taxon>
        <taxon>Tracheophyta</taxon>
        <taxon>Spermatophyta</taxon>
        <taxon>Magnoliopsida</taxon>
        <taxon>eudicotyledons</taxon>
        <taxon>Gunneridae</taxon>
        <taxon>Pentapetalae</taxon>
        <taxon>rosids</taxon>
        <taxon>malvids</taxon>
        <taxon>Malvales</taxon>
        <taxon>Malvaceae</taxon>
        <taxon>Grewioideae</taxon>
        <taxon>Apeibeae</taxon>
        <taxon>Corchorus</taxon>
    </lineage>
</organism>
<dbReference type="Proteomes" id="UP000188268">
    <property type="component" value="Unassembled WGS sequence"/>
</dbReference>